<name>A0A9N8DI21_9STRA</name>
<accession>A0A9N8DI21</accession>
<proteinExistence type="predicted"/>
<sequence>MLTRSKAKEGPPNEEAAAAPKSRKKQKVSRDDRAVAVALANLRKAPLPNKDQFAYELNFSQEYKSNSIGGHISRTVKGFAQAVASSKKKGPKFKRAKAKRKKTCAIPRPSFTKQACDHFLKMAAEGHPIFYSGTEERDCPRLPKNRKTIVCSAPKDLKVLEVDPEKGLHMPGVFTVVPQAAVQEVFWSKEHFSQFYSALDQLKDQSKNPSTPRGKTRIPILEDSEGTKYITVGTAPCRNKKGCNNQMRGLDLPENEAAYESISRLIRMTEAVAKGWIDYEALVALGVMKDLADVEGMPLHDGKKSKLCAAFAMGKNCYLNAHTDVDAFLSINMAIPKDLSDDVWKDGAILNYWCFPALGFCIPLRCRDILIFNPLESHCISSRCNDQRDEYNVTMYLKTAVVGGNDNSPGRLTTLAEKIQGNKDIQEAKEFEEKALEK</sequence>
<gene>
    <name evidence="2" type="ORF">SEMRO_95_G049390.1</name>
</gene>
<feature type="compositionally biased region" description="Basic and acidic residues" evidence="1">
    <location>
        <begin position="1"/>
        <end position="11"/>
    </location>
</feature>
<evidence type="ECO:0000256" key="1">
    <source>
        <dbReference type="SAM" id="MobiDB-lite"/>
    </source>
</evidence>
<dbReference type="EMBL" id="CAICTM010000094">
    <property type="protein sequence ID" value="CAB9500930.1"/>
    <property type="molecule type" value="Genomic_DNA"/>
</dbReference>
<feature type="region of interest" description="Disordered" evidence="1">
    <location>
        <begin position="1"/>
        <end position="32"/>
    </location>
</feature>
<organism evidence="2 3">
    <name type="scientific">Seminavis robusta</name>
    <dbReference type="NCBI Taxonomy" id="568900"/>
    <lineage>
        <taxon>Eukaryota</taxon>
        <taxon>Sar</taxon>
        <taxon>Stramenopiles</taxon>
        <taxon>Ochrophyta</taxon>
        <taxon>Bacillariophyta</taxon>
        <taxon>Bacillariophyceae</taxon>
        <taxon>Bacillariophycidae</taxon>
        <taxon>Naviculales</taxon>
        <taxon>Naviculaceae</taxon>
        <taxon>Seminavis</taxon>
    </lineage>
</organism>
<evidence type="ECO:0000313" key="2">
    <source>
        <dbReference type="EMBL" id="CAB9500930.1"/>
    </source>
</evidence>
<comment type="caution">
    <text evidence="2">The sequence shown here is derived from an EMBL/GenBank/DDBJ whole genome shotgun (WGS) entry which is preliminary data.</text>
</comment>
<dbReference type="Proteomes" id="UP001153069">
    <property type="component" value="Unassembled WGS sequence"/>
</dbReference>
<reference evidence="2" key="1">
    <citation type="submission" date="2020-06" db="EMBL/GenBank/DDBJ databases">
        <authorList>
            <consortium name="Plant Systems Biology data submission"/>
        </authorList>
    </citation>
    <scope>NUCLEOTIDE SEQUENCE</scope>
    <source>
        <strain evidence="2">D6</strain>
    </source>
</reference>
<dbReference type="AlphaFoldDB" id="A0A9N8DI21"/>
<protein>
    <submittedName>
        <fullName evidence="2">Uncharacterized protein</fullName>
    </submittedName>
</protein>
<keyword evidence="3" id="KW-1185">Reference proteome</keyword>
<evidence type="ECO:0000313" key="3">
    <source>
        <dbReference type="Proteomes" id="UP001153069"/>
    </source>
</evidence>
<dbReference type="OrthoDB" id="54129at2759"/>